<dbReference type="Proteomes" id="UP001597294">
    <property type="component" value="Unassembled WGS sequence"/>
</dbReference>
<evidence type="ECO:0000313" key="1">
    <source>
        <dbReference type="EMBL" id="MFD2204936.1"/>
    </source>
</evidence>
<dbReference type="RefSeq" id="WP_380249001.1">
    <property type="nucleotide sequence ID" value="NZ_JBHUII010000001.1"/>
</dbReference>
<evidence type="ECO:0008006" key="3">
    <source>
        <dbReference type="Google" id="ProtNLM"/>
    </source>
</evidence>
<keyword evidence="2" id="KW-1185">Reference proteome</keyword>
<proteinExistence type="predicted"/>
<sequence>MRTLSKIFLLTLLLTVVNGELLEKKAWAFGDLGREETVDFCVTELGRKFGAENALKMEEHCVCAADLALEKTPDRLQAPFTRLVRRQSIRAEDRAAFKAESGSLFLYLAMLNSSCPKIFNDPLLQKLLIPAK</sequence>
<reference evidence="2" key="1">
    <citation type="journal article" date="2019" name="Int. J. Syst. Evol. Microbiol.">
        <title>The Global Catalogue of Microorganisms (GCM) 10K type strain sequencing project: providing services to taxonomists for standard genome sequencing and annotation.</title>
        <authorList>
            <consortium name="The Broad Institute Genomics Platform"/>
            <consortium name="The Broad Institute Genome Sequencing Center for Infectious Disease"/>
            <person name="Wu L."/>
            <person name="Ma J."/>
        </authorList>
    </citation>
    <scope>NUCLEOTIDE SEQUENCE [LARGE SCALE GENOMIC DNA]</scope>
    <source>
        <strain evidence="2">CGMCC 4.7192</strain>
    </source>
</reference>
<evidence type="ECO:0000313" key="2">
    <source>
        <dbReference type="Proteomes" id="UP001597294"/>
    </source>
</evidence>
<accession>A0ABW5BIB2</accession>
<organism evidence="1 2">
    <name type="scientific">Kiloniella antarctica</name>
    <dbReference type="NCBI Taxonomy" id="1550907"/>
    <lineage>
        <taxon>Bacteria</taxon>
        <taxon>Pseudomonadati</taxon>
        <taxon>Pseudomonadota</taxon>
        <taxon>Alphaproteobacteria</taxon>
        <taxon>Rhodospirillales</taxon>
        <taxon>Kiloniellaceae</taxon>
        <taxon>Kiloniella</taxon>
    </lineage>
</organism>
<name>A0ABW5BIB2_9PROT</name>
<dbReference type="EMBL" id="JBHUII010000001">
    <property type="protein sequence ID" value="MFD2204936.1"/>
    <property type="molecule type" value="Genomic_DNA"/>
</dbReference>
<gene>
    <name evidence="1" type="ORF">ACFSKO_04920</name>
</gene>
<protein>
    <recommendedName>
        <fullName evidence="3">Rap1a immunity protein domain-containing protein</fullName>
    </recommendedName>
</protein>
<comment type="caution">
    <text evidence="1">The sequence shown here is derived from an EMBL/GenBank/DDBJ whole genome shotgun (WGS) entry which is preliminary data.</text>
</comment>